<dbReference type="EnsemblMetazoa" id="GPAI005578-RA">
    <property type="protein sequence ID" value="GPAI005578-PA"/>
    <property type="gene ID" value="GPAI005578"/>
</dbReference>
<reference evidence="1" key="2">
    <citation type="submission" date="2020-05" db="UniProtKB">
        <authorList>
            <consortium name="EnsemblMetazoa"/>
        </authorList>
    </citation>
    <scope>IDENTIFICATION</scope>
    <source>
        <strain evidence="1">IAEA</strain>
    </source>
</reference>
<evidence type="ECO:0000313" key="2">
    <source>
        <dbReference type="Proteomes" id="UP000092445"/>
    </source>
</evidence>
<evidence type="ECO:0000313" key="1">
    <source>
        <dbReference type="EnsemblMetazoa" id="GPAI005578-PA"/>
    </source>
</evidence>
<name>A0A1A9Z6T0_GLOPL</name>
<organism evidence="1 2">
    <name type="scientific">Glossina pallidipes</name>
    <name type="common">Tsetse fly</name>
    <dbReference type="NCBI Taxonomy" id="7398"/>
    <lineage>
        <taxon>Eukaryota</taxon>
        <taxon>Metazoa</taxon>
        <taxon>Ecdysozoa</taxon>
        <taxon>Arthropoda</taxon>
        <taxon>Hexapoda</taxon>
        <taxon>Insecta</taxon>
        <taxon>Pterygota</taxon>
        <taxon>Neoptera</taxon>
        <taxon>Endopterygota</taxon>
        <taxon>Diptera</taxon>
        <taxon>Brachycera</taxon>
        <taxon>Muscomorpha</taxon>
        <taxon>Hippoboscoidea</taxon>
        <taxon>Glossinidae</taxon>
        <taxon>Glossina</taxon>
    </lineage>
</organism>
<proteinExistence type="predicted"/>
<protein>
    <submittedName>
        <fullName evidence="1">Uncharacterized protein</fullName>
    </submittedName>
</protein>
<dbReference type="AlphaFoldDB" id="A0A1A9Z6T0"/>
<reference evidence="2" key="1">
    <citation type="submission" date="2014-03" db="EMBL/GenBank/DDBJ databases">
        <authorList>
            <person name="Aksoy S."/>
            <person name="Warren W."/>
            <person name="Wilson R.K."/>
        </authorList>
    </citation>
    <scope>NUCLEOTIDE SEQUENCE [LARGE SCALE GENOMIC DNA]</scope>
    <source>
        <strain evidence="2">IAEA</strain>
    </source>
</reference>
<sequence>MLGIQDSSQVLITQSYKYFNRVSLKEVSLHEVIKAKNLAQNVNFDKNIITIMHHNTCIGIPSYFTLSIPTIAKAAKQLKLLSRVLLSNFVFGVGRAATTSRGSCTKQN</sequence>
<keyword evidence="2" id="KW-1185">Reference proteome</keyword>
<dbReference type="VEuPathDB" id="VectorBase:GPAI005578"/>
<dbReference type="Proteomes" id="UP000092445">
    <property type="component" value="Unassembled WGS sequence"/>
</dbReference>
<accession>A0A1A9Z6T0</accession>